<dbReference type="EMBL" id="AYYX01000083">
    <property type="protein sequence ID" value="KRM84307.1"/>
    <property type="molecule type" value="Genomic_DNA"/>
</dbReference>
<evidence type="ECO:0000256" key="1">
    <source>
        <dbReference type="ARBA" id="ARBA00011959"/>
    </source>
</evidence>
<dbReference type="Gene3D" id="3.40.50.1360">
    <property type="match status" value="1"/>
</dbReference>
<dbReference type="AlphaFoldDB" id="A0A0R2C9R3"/>
<reference evidence="4 5" key="1">
    <citation type="journal article" date="2015" name="Genome Announc.">
        <title>Expanding the biotechnology potential of lactobacilli through comparative genomics of 213 strains and associated genera.</title>
        <authorList>
            <person name="Sun Z."/>
            <person name="Harris H.M."/>
            <person name="McCann A."/>
            <person name="Guo C."/>
            <person name="Argimon S."/>
            <person name="Zhang W."/>
            <person name="Yang X."/>
            <person name="Jeffery I.B."/>
            <person name="Cooney J.C."/>
            <person name="Kagawa T.F."/>
            <person name="Liu W."/>
            <person name="Song Y."/>
            <person name="Salvetti E."/>
            <person name="Wrobel A."/>
            <person name="Rasinkangas P."/>
            <person name="Parkhill J."/>
            <person name="Rea M.C."/>
            <person name="O'Sullivan O."/>
            <person name="Ritari J."/>
            <person name="Douillard F.P."/>
            <person name="Paul Ross R."/>
            <person name="Yang R."/>
            <person name="Briner A.E."/>
            <person name="Felis G.E."/>
            <person name="de Vos W.M."/>
            <person name="Barrangou R."/>
            <person name="Klaenhammer T.R."/>
            <person name="Caufield P.W."/>
            <person name="Cui Y."/>
            <person name="Zhang H."/>
            <person name="O'Toole P.W."/>
        </authorList>
    </citation>
    <scope>NUCLEOTIDE SEQUENCE [LARGE SCALE GENOMIC DNA]</scope>
    <source>
        <strain evidence="4 5">DSM 20605</strain>
    </source>
</reference>
<gene>
    <name evidence="4" type="ORF">FD21_GL002055</name>
</gene>
<evidence type="ECO:0000256" key="2">
    <source>
        <dbReference type="ARBA" id="ARBA00023235"/>
    </source>
</evidence>
<dbReference type="GO" id="GO:0006014">
    <property type="term" value="P:D-ribose metabolic process"/>
    <property type="evidence" value="ECO:0007669"/>
    <property type="project" value="TreeGrafter"/>
</dbReference>
<accession>A0A0R2C9R3</accession>
<dbReference type="EC" id="5.3.1.6" evidence="1"/>
<dbReference type="eggNOG" id="COG0120">
    <property type="taxonomic scope" value="Bacteria"/>
</dbReference>
<dbReference type="GO" id="GO:0009052">
    <property type="term" value="P:pentose-phosphate shunt, non-oxidative branch"/>
    <property type="evidence" value="ECO:0007669"/>
    <property type="project" value="InterPro"/>
</dbReference>
<dbReference type="RefSeq" id="WP_235720427.1">
    <property type="nucleotide sequence ID" value="NZ_AHYZ01000063.1"/>
</dbReference>
<dbReference type="SUPFAM" id="SSF75445">
    <property type="entry name" value="D-ribose-5-phosphate isomerase (RpiA), lid domain"/>
    <property type="match status" value="1"/>
</dbReference>
<dbReference type="Gene3D" id="3.30.70.260">
    <property type="match status" value="1"/>
</dbReference>
<dbReference type="Proteomes" id="UP000051576">
    <property type="component" value="Unassembled WGS sequence"/>
</dbReference>
<sequence>MIIIRKVIAKALNLIQPGMKVSLGGGSNVAQLVNAIAASNLAVDLCSPAEATRQLANQLGLPITAQPFKKIDLAFDGCDSLDSQLNALKSNGGIHTLEKSFAARANRYLILAPLQRLKASLDPQIPLTLEVVALNAQIIQAAAQQLGLSAKIRLAQVVAGYARTPLGNLLIDCYPTNDWRQLPQIEHQLARLNGVVGTSYFEKIVTEAILFDSDEEIHLIERNNN</sequence>
<dbReference type="PANTHER" id="PTHR11934">
    <property type="entry name" value="RIBOSE-5-PHOSPHATE ISOMERASE"/>
    <property type="match status" value="1"/>
</dbReference>
<keyword evidence="2 4" id="KW-0413">Isomerase</keyword>
<dbReference type="PANTHER" id="PTHR11934:SF0">
    <property type="entry name" value="RIBOSE-5-PHOSPHATE ISOMERASE"/>
    <property type="match status" value="1"/>
</dbReference>
<name>A0A0R2C9R3_9LACO</name>
<dbReference type="PATRIC" id="fig|1133569.4.peg.2218"/>
<evidence type="ECO:0000256" key="3">
    <source>
        <dbReference type="ARBA" id="ARBA00029734"/>
    </source>
</evidence>
<dbReference type="InterPro" id="IPR004788">
    <property type="entry name" value="Ribose5P_isomerase_type_A"/>
</dbReference>
<dbReference type="GO" id="GO:0004751">
    <property type="term" value="F:ribose-5-phosphate isomerase activity"/>
    <property type="evidence" value="ECO:0007669"/>
    <property type="project" value="UniProtKB-EC"/>
</dbReference>
<organism evidence="4 5">
    <name type="scientific">Liquorilactobacillus vini DSM 20605</name>
    <dbReference type="NCBI Taxonomy" id="1133569"/>
    <lineage>
        <taxon>Bacteria</taxon>
        <taxon>Bacillati</taxon>
        <taxon>Bacillota</taxon>
        <taxon>Bacilli</taxon>
        <taxon>Lactobacillales</taxon>
        <taxon>Lactobacillaceae</taxon>
        <taxon>Liquorilactobacillus</taxon>
    </lineage>
</organism>
<dbReference type="GO" id="GO:0005829">
    <property type="term" value="C:cytosol"/>
    <property type="evidence" value="ECO:0007669"/>
    <property type="project" value="TreeGrafter"/>
</dbReference>
<keyword evidence="5" id="KW-1185">Reference proteome</keyword>
<dbReference type="Pfam" id="PF06026">
    <property type="entry name" value="Rib_5-P_isom_A"/>
    <property type="match status" value="1"/>
</dbReference>
<dbReference type="InterPro" id="IPR037171">
    <property type="entry name" value="NagB/RpiA_transferase-like"/>
</dbReference>
<comment type="caution">
    <text evidence="4">The sequence shown here is derived from an EMBL/GenBank/DDBJ whole genome shotgun (WGS) entry which is preliminary data.</text>
</comment>
<dbReference type="SUPFAM" id="SSF100950">
    <property type="entry name" value="NagB/RpiA/CoA transferase-like"/>
    <property type="match status" value="1"/>
</dbReference>
<dbReference type="STRING" id="1133569.FD21_GL002055"/>
<protein>
    <recommendedName>
        <fullName evidence="1">ribose-5-phosphate isomerase</fullName>
        <ecNumber evidence="1">5.3.1.6</ecNumber>
    </recommendedName>
    <alternativeName>
        <fullName evidence="3">Phosphoriboisomerase</fullName>
    </alternativeName>
</protein>
<proteinExistence type="predicted"/>
<evidence type="ECO:0000313" key="4">
    <source>
        <dbReference type="EMBL" id="KRM84307.1"/>
    </source>
</evidence>
<evidence type="ECO:0000313" key="5">
    <source>
        <dbReference type="Proteomes" id="UP000051576"/>
    </source>
</evidence>